<proteinExistence type="predicted"/>
<dbReference type="Proteomes" id="UP000286715">
    <property type="component" value="Unassembled WGS sequence"/>
</dbReference>
<dbReference type="OrthoDB" id="1523307at2"/>
<evidence type="ECO:0000313" key="2">
    <source>
        <dbReference type="Proteomes" id="UP000286715"/>
    </source>
</evidence>
<name>A0A401XIW1_9FLAO</name>
<dbReference type="RefSeq" id="WP_124397037.1">
    <property type="nucleotide sequence ID" value="NZ_BHZE01000003.1"/>
</dbReference>
<evidence type="ECO:0000313" key="1">
    <source>
        <dbReference type="EMBL" id="GCD76977.1"/>
    </source>
</evidence>
<organism evidence="1 2">
    <name type="scientific">Thermaurantimonas aggregans</name>
    <dbReference type="NCBI Taxonomy" id="2173829"/>
    <lineage>
        <taxon>Bacteria</taxon>
        <taxon>Pseudomonadati</taxon>
        <taxon>Bacteroidota</taxon>
        <taxon>Flavobacteriia</taxon>
        <taxon>Flavobacteriales</taxon>
        <taxon>Schleiferiaceae</taxon>
        <taxon>Thermaurantimonas</taxon>
    </lineage>
</organism>
<keyword evidence="2" id="KW-1185">Reference proteome</keyword>
<sequence length="237" mass="28119">MKYAKLNDNWYIDGLIDFEYKSYQLLGYLQKIHSLFAQKKIYPQLADLINHYRNLLEIKEQKESVRSKFPQSVADINFQRMEVIYEDLYKDDDILKTIDEIIEFALPRFRQSIESGRELFEYAASIIDLEPIGIVPLYRKEGYFMLRDKSTDDILIFYYRIKLIQTDSDQFRALETRYLGRDKLSITNTPENIKMRLIKHFKELPNPASYMISIKHSLPLSATWLPVAKRILLKAVS</sequence>
<accession>A0A401XIW1</accession>
<dbReference type="AlphaFoldDB" id="A0A401XIW1"/>
<reference evidence="1 2" key="1">
    <citation type="submission" date="2018-11" db="EMBL/GenBank/DDBJ databases">
        <title>Schleiferia aggregans sp. nov., a moderately thermophilic heterotrophic bacterium isolated from microbial mats at a terrestrial hot spring.</title>
        <authorList>
            <person name="Iino T."/>
            <person name="Ohkuma M."/>
            <person name="Haruta S."/>
        </authorList>
    </citation>
    <scope>NUCLEOTIDE SEQUENCE [LARGE SCALE GENOMIC DNA]</scope>
    <source>
        <strain evidence="1 2">LA</strain>
    </source>
</reference>
<protein>
    <submittedName>
        <fullName evidence="1">Uncharacterized protein</fullName>
    </submittedName>
</protein>
<comment type="caution">
    <text evidence="1">The sequence shown here is derived from an EMBL/GenBank/DDBJ whole genome shotgun (WGS) entry which is preliminary data.</text>
</comment>
<dbReference type="EMBL" id="BHZE01000003">
    <property type="protein sequence ID" value="GCD76977.1"/>
    <property type="molecule type" value="Genomic_DNA"/>
</dbReference>
<gene>
    <name evidence="1" type="ORF">JCM31826_04590</name>
</gene>